<dbReference type="PANTHER" id="PTHR10736">
    <property type="entry name" value="BESTROPHIN"/>
    <property type="match status" value="1"/>
</dbReference>
<keyword evidence="6" id="KW-0868">Chloride</keyword>
<feature type="compositionally biased region" description="Basic and acidic residues" evidence="7">
    <location>
        <begin position="417"/>
        <end position="427"/>
    </location>
</feature>
<evidence type="ECO:0000256" key="3">
    <source>
        <dbReference type="ARBA" id="ARBA00022989"/>
    </source>
</evidence>
<dbReference type="OrthoDB" id="201595at2759"/>
<keyword evidence="2 6" id="KW-0812">Transmembrane</keyword>
<evidence type="ECO:0000256" key="6">
    <source>
        <dbReference type="RuleBase" id="RU363126"/>
    </source>
</evidence>
<evidence type="ECO:0000256" key="1">
    <source>
        <dbReference type="ARBA" id="ARBA00004370"/>
    </source>
</evidence>
<proteinExistence type="inferred from homology"/>
<comment type="function">
    <text evidence="6">Forms chloride channels.</text>
</comment>
<dbReference type="Proteomes" id="UP000230750">
    <property type="component" value="Unassembled WGS sequence"/>
</dbReference>
<feature type="transmembrane region" description="Helical" evidence="6">
    <location>
        <begin position="145"/>
        <end position="161"/>
    </location>
</feature>
<evidence type="ECO:0000256" key="2">
    <source>
        <dbReference type="ARBA" id="ARBA00022692"/>
    </source>
</evidence>
<dbReference type="AlphaFoldDB" id="A0A2G8KKC4"/>
<evidence type="ECO:0000256" key="7">
    <source>
        <dbReference type="SAM" id="MobiDB-lite"/>
    </source>
</evidence>
<accession>A0A2G8KKC4</accession>
<keyword evidence="3 6" id="KW-1133">Transmembrane helix</keyword>
<feature type="transmembrane region" description="Helical" evidence="6">
    <location>
        <begin position="20"/>
        <end position="38"/>
    </location>
</feature>
<dbReference type="EMBL" id="MRZV01000522">
    <property type="protein sequence ID" value="PIK48456.1"/>
    <property type="molecule type" value="Genomic_DNA"/>
</dbReference>
<dbReference type="InterPro" id="IPR021134">
    <property type="entry name" value="Bestrophin-like"/>
</dbReference>
<dbReference type="GO" id="GO:0005254">
    <property type="term" value="F:chloride channel activity"/>
    <property type="evidence" value="ECO:0007669"/>
    <property type="project" value="UniProtKB-KW"/>
</dbReference>
<gene>
    <name evidence="8" type="ORF">BSL78_14704</name>
</gene>
<feature type="compositionally biased region" description="Basic residues" evidence="7">
    <location>
        <begin position="469"/>
        <end position="487"/>
    </location>
</feature>
<comment type="subcellular location">
    <subcellularLocation>
        <location evidence="6">Cell membrane</location>
        <topology evidence="6">Multi-pass membrane protein</topology>
    </subcellularLocation>
    <subcellularLocation>
        <location evidence="1">Membrane</location>
    </subcellularLocation>
</comment>
<dbReference type="Pfam" id="PF01062">
    <property type="entry name" value="Bestrophin"/>
    <property type="match status" value="1"/>
</dbReference>
<evidence type="ECO:0000256" key="5">
    <source>
        <dbReference type="ARBA" id="ARBA00034769"/>
    </source>
</evidence>
<feature type="region of interest" description="Disordered" evidence="7">
    <location>
        <begin position="410"/>
        <end position="550"/>
    </location>
</feature>
<reference evidence="8 9" key="1">
    <citation type="journal article" date="2017" name="PLoS Biol.">
        <title>The sea cucumber genome provides insights into morphological evolution and visceral regeneration.</title>
        <authorList>
            <person name="Zhang X."/>
            <person name="Sun L."/>
            <person name="Yuan J."/>
            <person name="Sun Y."/>
            <person name="Gao Y."/>
            <person name="Zhang L."/>
            <person name="Li S."/>
            <person name="Dai H."/>
            <person name="Hamel J.F."/>
            <person name="Liu C."/>
            <person name="Yu Y."/>
            <person name="Liu S."/>
            <person name="Lin W."/>
            <person name="Guo K."/>
            <person name="Jin S."/>
            <person name="Xu P."/>
            <person name="Storey K.B."/>
            <person name="Huan P."/>
            <person name="Zhang T."/>
            <person name="Zhou Y."/>
            <person name="Zhang J."/>
            <person name="Lin C."/>
            <person name="Li X."/>
            <person name="Xing L."/>
            <person name="Huo D."/>
            <person name="Sun M."/>
            <person name="Wang L."/>
            <person name="Mercier A."/>
            <person name="Li F."/>
            <person name="Yang H."/>
            <person name="Xiang J."/>
        </authorList>
    </citation>
    <scope>NUCLEOTIDE SEQUENCE [LARGE SCALE GENOMIC DNA]</scope>
    <source>
        <strain evidence="8">Shaxun</strain>
        <tissue evidence="8">Muscle</tissue>
    </source>
</reference>
<dbReference type="InterPro" id="IPR000615">
    <property type="entry name" value="Bestrophin"/>
</dbReference>
<comment type="caution">
    <text evidence="8">The sequence shown here is derived from an EMBL/GenBank/DDBJ whole genome shotgun (WGS) entry which is preliminary data.</text>
</comment>
<organism evidence="8 9">
    <name type="scientific">Stichopus japonicus</name>
    <name type="common">Sea cucumber</name>
    <dbReference type="NCBI Taxonomy" id="307972"/>
    <lineage>
        <taxon>Eukaryota</taxon>
        <taxon>Metazoa</taxon>
        <taxon>Echinodermata</taxon>
        <taxon>Eleutherozoa</taxon>
        <taxon>Echinozoa</taxon>
        <taxon>Holothuroidea</taxon>
        <taxon>Aspidochirotacea</taxon>
        <taxon>Aspidochirotida</taxon>
        <taxon>Stichopodidae</taxon>
        <taxon>Apostichopus</taxon>
    </lineage>
</organism>
<name>A0A2G8KKC4_STIJA</name>
<evidence type="ECO:0000313" key="8">
    <source>
        <dbReference type="EMBL" id="PIK48456.1"/>
    </source>
</evidence>
<keyword evidence="9" id="KW-1185">Reference proteome</keyword>
<keyword evidence="6" id="KW-0869">Chloride channel</keyword>
<keyword evidence="6" id="KW-1003">Cell membrane</keyword>
<feature type="transmembrane region" description="Helical" evidence="6">
    <location>
        <begin position="87"/>
        <end position="108"/>
    </location>
</feature>
<keyword evidence="6" id="KW-0406">Ion transport</keyword>
<dbReference type="GO" id="GO:0005886">
    <property type="term" value="C:plasma membrane"/>
    <property type="evidence" value="ECO:0007669"/>
    <property type="project" value="UniProtKB-SubCell"/>
</dbReference>
<dbReference type="GO" id="GO:0034707">
    <property type="term" value="C:chloride channel complex"/>
    <property type="evidence" value="ECO:0007669"/>
    <property type="project" value="UniProtKB-KW"/>
</dbReference>
<dbReference type="PANTHER" id="PTHR10736:SF0">
    <property type="entry name" value="BESTROPHIN HOMOLOG"/>
    <property type="match status" value="1"/>
</dbReference>
<feature type="transmembrane region" description="Helical" evidence="6">
    <location>
        <begin position="50"/>
        <end position="67"/>
    </location>
</feature>
<protein>
    <recommendedName>
        <fullName evidence="6">Bestrophin homolog</fullName>
    </recommendedName>
</protein>
<keyword evidence="4 6" id="KW-0472">Membrane</keyword>
<comment type="similarity">
    <text evidence="5 6">Belongs to the anion channel-forming bestrophin (TC 1.A.46) family. Calcium-sensitive chloride channel subfamily.</text>
</comment>
<evidence type="ECO:0000313" key="9">
    <source>
        <dbReference type="Proteomes" id="UP000230750"/>
    </source>
</evidence>
<keyword evidence="6" id="KW-0813">Transport</keyword>
<sequence>MIDPNVSTCELWIFSLYLEILKMVMLKLGGFARLLFCWKASVYKLLWREVLVFLLFYTLISIFYRFVLSQSKDPHYKKTFEEVALYAYSYTAVFPISFVLGFYVTVVFDRWWMQFKAIPWPDRVVNNVSAHVAGNDERGRMIRRALVRYINLSAILIYRLGSKRVKKRFPTFQHLVEAGVMTNREKDILKKLPTDNPKYWVPCTWFVNLVRNVKKEGRIDNDPAAKTIIDELNHFQNKCDELYGFDWIIVPLVYTQVVTIATYSYFLACTIGRQYLDPSEGYEGNAFDLYFPGFTVLEFVFYVGWLKVAENLMNPFGEDDDDFDMNWIVDRNLEVSFLAVDELYDVDIPLEPDPHKDVVTMDVPYTNASIKKKGKAWQGSASKVRLSRKDMVFTSMPGKIFTEEDEIIPSGLTNKSNHYDHCNKEKPNPPPYSENGINLTENRLLEDPETQNDSHQENSWLKPESPPKRLSHSTQARRRSPKRHGARRGNGGPSSMNDKNDPCEADTGCVNHSVPPAGYYSHQRQSSEDSDFPMMPCDDIDLDNLSESVI</sequence>
<keyword evidence="6" id="KW-0407">Ion channel</keyword>
<dbReference type="STRING" id="307972.A0A2G8KKC4"/>
<evidence type="ECO:0000256" key="4">
    <source>
        <dbReference type="ARBA" id="ARBA00023136"/>
    </source>
</evidence>